<feature type="region of interest" description="Disordered" evidence="10">
    <location>
        <begin position="586"/>
        <end position="712"/>
    </location>
</feature>
<dbReference type="GO" id="GO:0000122">
    <property type="term" value="P:negative regulation of transcription by RNA polymerase II"/>
    <property type="evidence" value="ECO:0007669"/>
    <property type="project" value="UniProtKB-ARBA"/>
</dbReference>
<keyword evidence="8" id="KW-0539">Nucleus</keyword>
<feature type="compositionally biased region" description="Acidic residues" evidence="10">
    <location>
        <begin position="970"/>
        <end position="980"/>
    </location>
</feature>
<reference evidence="12" key="1">
    <citation type="submission" date="2021-04" db="EMBL/GenBank/DDBJ databases">
        <authorList>
            <consortium name="Wellcome Sanger Institute Data Sharing"/>
        </authorList>
    </citation>
    <scope>NUCLEOTIDE SEQUENCE [LARGE SCALE GENOMIC DNA]</scope>
</reference>
<feature type="domain" description="C2H2-type" evidence="11">
    <location>
        <begin position="858"/>
        <end position="885"/>
    </location>
</feature>
<feature type="compositionally biased region" description="Polar residues" evidence="10">
    <location>
        <begin position="547"/>
        <end position="570"/>
    </location>
</feature>
<evidence type="ECO:0000256" key="4">
    <source>
        <dbReference type="ARBA" id="ARBA00022771"/>
    </source>
</evidence>
<dbReference type="FunFam" id="3.30.160.60:FF:001498">
    <property type="entry name" value="Zinc finger protein 404"/>
    <property type="match status" value="1"/>
</dbReference>
<accession>A0A7N6F6K4</accession>
<feature type="domain" description="C2H2-type" evidence="11">
    <location>
        <begin position="886"/>
        <end position="916"/>
    </location>
</feature>
<dbReference type="FunFam" id="3.30.160.60:FF:000688">
    <property type="entry name" value="zinc finger protein 197 isoform X1"/>
    <property type="match status" value="1"/>
</dbReference>
<dbReference type="Pfam" id="PF00096">
    <property type="entry name" value="zf-C2H2"/>
    <property type="match status" value="3"/>
</dbReference>
<dbReference type="InterPro" id="IPR036236">
    <property type="entry name" value="Znf_C2H2_sf"/>
</dbReference>
<evidence type="ECO:0000313" key="12">
    <source>
        <dbReference type="Ensembl" id="ENSATEP00000039255.1"/>
    </source>
</evidence>
<feature type="domain" description="C2H2-type" evidence="11">
    <location>
        <begin position="830"/>
        <end position="857"/>
    </location>
</feature>
<dbReference type="Ensembl" id="ENSATET00000039526.2">
    <property type="protein sequence ID" value="ENSATEP00000039255.1"/>
    <property type="gene ID" value="ENSATEG00000025021.3"/>
</dbReference>
<reference evidence="12" key="3">
    <citation type="submission" date="2025-09" db="UniProtKB">
        <authorList>
            <consortium name="Ensembl"/>
        </authorList>
    </citation>
    <scope>IDENTIFICATION</scope>
</reference>
<feature type="compositionally biased region" description="Polar residues" evidence="10">
    <location>
        <begin position="595"/>
        <end position="608"/>
    </location>
</feature>
<evidence type="ECO:0000256" key="1">
    <source>
        <dbReference type="ARBA" id="ARBA00004123"/>
    </source>
</evidence>
<dbReference type="FunFam" id="3.30.160.60:FF:000013">
    <property type="entry name" value="Putative zinc finger E-box-binding homeobox 2"/>
    <property type="match status" value="2"/>
</dbReference>
<evidence type="ECO:0000256" key="8">
    <source>
        <dbReference type="ARBA" id="ARBA00023242"/>
    </source>
</evidence>
<dbReference type="AlphaFoldDB" id="A0A7N6F6K4"/>
<proteinExistence type="predicted"/>
<dbReference type="Gene3D" id="3.30.160.60">
    <property type="entry name" value="Classic Zinc Finger"/>
    <property type="match status" value="6"/>
</dbReference>
<dbReference type="GO" id="GO:0008270">
    <property type="term" value="F:zinc ion binding"/>
    <property type="evidence" value="ECO:0007669"/>
    <property type="project" value="UniProtKB-KW"/>
</dbReference>
<feature type="domain" description="C2H2-type" evidence="11">
    <location>
        <begin position="264"/>
        <end position="291"/>
    </location>
</feature>
<keyword evidence="6" id="KW-0238">DNA-binding</keyword>
<dbReference type="InParanoid" id="A0A7N6F6K4"/>
<feature type="compositionally biased region" description="Polar residues" evidence="10">
    <location>
        <begin position="948"/>
        <end position="961"/>
    </location>
</feature>
<evidence type="ECO:0000313" key="13">
    <source>
        <dbReference type="Proteomes" id="UP000265040"/>
    </source>
</evidence>
<evidence type="ECO:0000256" key="6">
    <source>
        <dbReference type="ARBA" id="ARBA00023125"/>
    </source>
</evidence>
<name>A0A7N6F6K4_ANATE</name>
<dbReference type="PANTHER" id="PTHR24391">
    <property type="entry name" value="HISTONE H4 TRANSCRIPTION FACTOR-RELATED"/>
    <property type="match status" value="1"/>
</dbReference>
<feature type="compositionally biased region" description="Basic and acidic residues" evidence="10">
    <location>
        <begin position="443"/>
        <end position="489"/>
    </location>
</feature>
<sequence>MMTEESRGKRRKQANPRRNRVDSEQVTSLGSDGEDEVGLWCLEPQDCQESLDKRSLTPSEGTEEPGSPARSTRPLSLSPGSRSYWAQVEPEAEAADDTTSLSTTNREGDQEPLTMSCKSSDSQNALNDLAQYEFLAQLRKASTSASLLDHMNHNGMAVYYQGSRHDELPPAIWSPGAQHRSPEGPGAGRTQQACPFCHRMYQRGASLRDHIKYCQEREGGHMVCPHCGYTATLRAQMERHLANHNQMQDKSSIMLDQGLETRKFKCLQCGKAFKYKHHLKEHLRIHSGEKPYECSNCKKRFSHSGSYSSHLSSKKCLSGGGNGGGNTGGAFNGHNQSSYHHPFLTSPSAGGGRNSIDKGSPMALQNHDNTRPLGQVPEDPHQLSLQDPSHSPAAFPRASDLAQLWDPSTELSLRASILKGNTLLPYPYSGPKFEQMLQQMLQRDVKKDEEMDRAAGAGIEDKQVSHNGGESDSKMSPDTRRESVRSGEEERGVLGAPCRWCSQLFPSVAVLLQHERYHCKMNREAVEFPEGFHSKDHLSPHLFFPGSTLQPDNKPSEITNGLSGNKSPLQKPSWHSVPQQLLVAMNSPPQAHHNPPSSRGFWSSQEKGSLSLPIKHSPELLSPRARKRVSSSRFGSPVCVDPSSCLPELSPPQNQTGSSWSAQDEPLDLSLPKQLLEQEGRNKTVNGSSGKGERREFGSQQLRRPSPTSHLPLHHHAVYSRARAPMFPNSLYNGFPIFSQSGLGLPGHDGITPIPFTQAVSSPGFLSPMAYMMEADAEATLKKIHKERQALMGEVLSRGALDYLCLMDEGLEGDGGPGRKRLKKTDEGLYACDICEKTFQKSSSLLRHKYEHTGKRPHECNICKKAFKHKHHLIEHSRLHSGEKPYQCDKCGKRFSHSGSYSQHMNHRYAYCSKDQDPDQDHEEMPFTSGVGNGLGRRLSDDTPLSMDETQTPHSFLSDSSLDGGPEALKEEEEDEEEKEEGFNDGQGEEAHVSLSGEQLEGSPVEESTRRERGEQLERNCDVRNHIDSAESHMWDPEDQSGDLNKCELSLDITDLPRIKT</sequence>
<organism evidence="12 13">
    <name type="scientific">Anabas testudineus</name>
    <name type="common">Climbing perch</name>
    <name type="synonym">Anthias testudineus</name>
    <dbReference type="NCBI Taxonomy" id="64144"/>
    <lineage>
        <taxon>Eukaryota</taxon>
        <taxon>Metazoa</taxon>
        <taxon>Chordata</taxon>
        <taxon>Craniata</taxon>
        <taxon>Vertebrata</taxon>
        <taxon>Euteleostomi</taxon>
        <taxon>Actinopterygii</taxon>
        <taxon>Neopterygii</taxon>
        <taxon>Teleostei</taxon>
        <taxon>Neoteleostei</taxon>
        <taxon>Acanthomorphata</taxon>
        <taxon>Anabantaria</taxon>
        <taxon>Anabantiformes</taxon>
        <taxon>Anabantoidei</taxon>
        <taxon>Anabantidae</taxon>
        <taxon>Anabas</taxon>
    </lineage>
</organism>
<feature type="compositionally biased region" description="Basic residues" evidence="10">
    <location>
        <begin position="8"/>
        <end position="18"/>
    </location>
</feature>
<dbReference type="InterPro" id="IPR051574">
    <property type="entry name" value="ZnF_E-box_Homeobox"/>
</dbReference>
<dbReference type="GO" id="GO:0005634">
    <property type="term" value="C:nucleus"/>
    <property type="evidence" value="ECO:0007669"/>
    <property type="project" value="UniProtKB-SubCell"/>
</dbReference>
<dbReference type="PROSITE" id="PS50157">
    <property type="entry name" value="ZINC_FINGER_C2H2_2"/>
    <property type="match status" value="4"/>
</dbReference>
<dbReference type="GeneTree" id="ENSGT00950000183208"/>
<evidence type="ECO:0000256" key="9">
    <source>
        <dbReference type="PROSITE-ProRule" id="PRU00042"/>
    </source>
</evidence>
<feature type="region of interest" description="Disordered" evidence="10">
    <location>
        <begin position="327"/>
        <end position="395"/>
    </location>
</feature>
<dbReference type="RefSeq" id="XP_026202461.1">
    <property type="nucleotide sequence ID" value="XM_026346676.1"/>
</dbReference>
<keyword evidence="13" id="KW-1185">Reference proteome</keyword>
<feature type="region of interest" description="Disordered" evidence="10">
    <location>
        <begin position="441"/>
        <end position="489"/>
    </location>
</feature>
<dbReference type="InterPro" id="IPR013087">
    <property type="entry name" value="Znf_C2H2_type"/>
</dbReference>
<keyword evidence="3" id="KW-0677">Repeat</keyword>
<feature type="region of interest" description="Disordered" evidence="10">
    <location>
        <begin position="543"/>
        <end position="574"/>
    </location>
</feature>
<dbReference type="GO" id="GO:0000978">
    <property type="term" value="F:RNA polymerase II cis-regulatory region sequence-specific DNA binding"/>
    <property type="evidence" value="ECO:0007669"/>
    <property type="project" value="TreeGrafter"/>
</dbReference>
<evidence type="ECO:0000256" key="7">
    <source>
        <dbReference type="ARBA" id="ARBA00023155"/>
    </source>
</evidence>
<evidence type="ECO:0000256" key="5">
    <source>
        <dbReference type="ARBA" id="ARBA00022833"/>
    </source>
</evidence>
<feature type="region of interest" description="Disordered" evidence="10">
    <location>
        <begin position="912"/>
        <end position="1043"/>
    </location>
</feature>
<keyword evidence="4 9" id="KW-0863">Zinc-finger</keyword>
<protein>
    <recommendedName>
        <fullName evidence="11">C2H2-type domain-containing protein</fullName>
    </recommendedName>
</protein>
<feature type="compositionally biased region" description="Polar residues" evidence="10">
    <location>
        <begin position="651"/>
        <end position="662"/>
    </location>
</feature>
<keyword evidence="5" id="KW-0862">Zinc</keyword>
<feature type="compositionally biased region" description="Basic and acidic residues" evidence="10">
    <location>
        <begin position="914"/>
        <end position="925"/>
    </location>
</feature>
<dbReference type="PANTHER" id="PTHR24391:SF28">
    <property type="entry name" value="ZINC FINGER E-BOX-BINDING HOMEOBOX 2"/>
    <property type="match status" value="1"/>
</dbReference>
<comment type="subcellular location">
    <subcellularLocation>
        <location evidence="1">Nucleus</location>
    </subcellularLocation>
</comment>
<dbReference type="GO" id="GO:0000981">
    <property type="term" value="F:DNA-binding transcription factor activity, RNA polymerase II-specific"/>
    <property type="evidence" value="ECO:0007669"/>
    <property type="project" value="TreeGrafter"/>
</dbReference>
<reference evidence="12" key="2">
    <citation type="submission" date="2025-08" db="UniProtKB">
        <authorList>
            <consortium name="Ensembl"/>
        </authorList>
    </citation>
    <scope>IDENTIFICATION</scope>
</reference>
<dbReference type="GeneID" id="113153184"/>
<evidence type="ECO:0000256" key="2">
    <source>
        <dbReference type="ARBA" id="ARBA00022723"/>
    </source>
</evidence>
<feature type="compositionally biased region" description="Polar residues" evidence="10">
    <location>
        <begin position="69"/>
        <end position="81"/>
    </location>
</feature>
<dbReference type="PROSITE" id="PS00028">
    <property type="entry name" value="ZINC_FINGER_C2H2_1"/>
    <property type="match status" value="4"/>
</dbReference>
<evidence type="ECO:0000259" key="11">
    <source>
        <dbReference type="PROSITE" id="PS50157"/>
    </source>
</evidence>
<dbReference type="Proteomes" id="UP000265040">
    <property type="component" value="Chromosome 5"/>
</dbReference>
<evidence type="ECO:0000256" key="3">
    <source>
        <dbReference type="ARBA" id="ARBA00022737"/>
    </source>
</evidence>
<evidence type="ECO:0000256" key="10">
    <source>
        <dbReference type="SAM" id="MobiDB-lite"/>
    </source>
</evidence>
<keyword evidence="7" id="KW-0371">Homeobox</keyword>
<dbReference type="OrthoDB" id="427030at2759"/>
<feature type="compositionally biased region" description="Basic and acidic residues" evidence="10">
    <location>
        <begin position="1007"/>
        <end position="1036"/>
    </location>
</feature>
<dbReference type="SUPFAM" id="SSF57667">
    <property type="entry name" value="beta-beta-alpha zinc fingers"/>
    <property type="match status" value="3"/>
</dbReference>
<dbReference type="SMART" id="SM00355">
    <property type="entry name" value="ZnF_C2H2"/>
    <property type="match status" value="8"/>
</dbReference>
<keyword evidence="2" id="KW-0479">Metal-binding</keyword>
<feature type="region of interest" description="Disordered" evidence="10">
    <location>
        <begin position="1"/>
        <end position="121"/>
    </location>
</feature>
<dbReference type="FunFam" id="3.30.160.60:FF:000744">
    <property type="entry name" value="zinc finger E-box-binding homeobox 1"/>
    <property type="match status" value="1"/>
</dbReference>